<organism evidence="3 4">
    <name type="scientific">Elysia marginata</name>
    <dbReference type="NCBI Taxonomy" id="1093978"/>
    <lineage>
        <taxon>Eukaryota</taxon>
        <taxon>Metazoa</taxon>
        <taxon>Spiralia</taxon>
        <taxon>Lophotrochozoa</taxon>
        <taxon>Mollusca</taxon>
        <taxon>Gastropoda</taxon>
        <taxon>Heterobranchia</taxon>
        <taxon>Euthyneura</taxon>
        <taxon>Panpulmonata</taxon>
        <taxon>Sacoglossa</taxon>
        <taxon>Placobranchoidea</taxon>
        <taxon>Plakobranchidae</taxon>
        <taxon>Elysia</taxon>
    </lineage>
</organism>
<protein>
    <submittedName>
        <fullName evidence="3">Preprogonadotropin-releasing hormone-like protein</fullName>
    </submittedName>
</protein>
<reference evidence="3 4" key="1">
    <citation type="journal article" date="2021" name="Elife">
        <title>Chloroplast acquisition without the gene transfer in kleptoplastic sea slugs, Plakobranchus ocellatus.</title>
        <authorList>
            <person name="Maeda T."/>
            <person name="Takahashi S."/>
            <person name="Yoshida T."/>
            <person name="Shimamura S."/>
            <person name="Takaki Y."/>
            <person name="Nagai Y."/>
            <person name="Toyoda A."/>
            <person name="Suzuki Y."/>
            <person name="Arimoto A."/>
            <person name="Ishii H."/>
            <person name="Satoh N."/>
            <person name="Nishiyama T."/>
            <person name="Hasebe M."/>
            <person name="Maruyama T."/>
            <person name="Minagawa J."/>
            <person name="Obokata J."/>
            <person name="Shigenobu S."/>
        </authorList>
    </citation>
    <scope>NUCLEOTIDE SEQUENCE [LARGE SCALE GENOMIC DNA]</scope>
</reference>
<evidence type="ECO:0000256" key="1">
    <source>
        <dbReference type="SAM" id="MobiDB-lite"/>
    </source>
</evidence>
<proteinExistence type="predicted"/>
<feature type="compositionally biased region" description="Basic residues" evidence="1">
    <location>
        <begin position="132"/>
        <end position="142"/>
    </location>
</feature>
<feature type="signal peptide" evidence="2">
    <location>
        <begin position="1"/>
        <end position="29"/>
    </location>
</feature>
<evidence type="ECO:0000313" key="4">
    <source>
        <dbReference type="Proteomes" id="UP000762676"/>
    </source>
</evidence>
<comment type="caution">
    <text evidence="3">The sequence shown here is derived from an EMBL/GenBank/DDBJ whole genome shotgun (WGS) entry which is preliminary data.</text>
</comment>
<dbReference type="Proteomes" id="UP000762676">
    <property type="component" value="Unassembled WGS sequence"/>
</dbReference>
<accession>A0AAV4E920</accession>
<evidence type="ECO:0000313" key="3">
    <source>
        <dbReference type="EMBL" id="GFR57410.1"/>
    </source>
</evidence>
<dbReference type="EMBL" id="BMAT01007086">
    <property type="protein sequence ID" value="GFR57410.1"/>
    <property type="molecule type" value="Genomic_DNA"/>
</dbReference>
<gene>
    <name evidence="3" type="ORF">ElyMa_003455800</name>
</gene>
<evidence type="ECO:0000256" key="2">
    <source>
        <dbReference type="SAM" id="SignalP"/>
    </source>
</evidence>
<feature type="compositionally biased region" description="Basic and acidic residues" evidence="1">
    <location>
        <begin position="114"/>
        <end position="126"/>
    </location>
</feature>
<sequence>MTTMRMTCLPRMLVVTCVVLSLLAHTCTAQNYHYSNGWYAGGKKRSPGPSVASAAATSAGVTGTGGRAGVAADSLDTDCSMRPEALALIERIVQTAGIPVLIRDASSRGSGGGCEDREAIGGEGRDLASNPTHRKSTKKKIRGSSEDAESVCGEHIVRSTGISRGESNSTHDTYSSNQQHTRTQHGNWLETQSGENFSGVTLIYRHTDR</sequence>
<feature type="compositionally biased region" description="Polar residues" evidence="1">
    <location>
        <begin position="160"/>
        <end position="193"/>
    </location>
</feature>
<dbReference type="AlphaFoldDB" id="A0AAV4E920"/>
<keyword evidence="2" id="KW-0732">Signal</keyword>
<feature type="chain" id="PRO_5043427781" evidence="2">
    <location>
        <begin position="30"/>
        <end position="209"/>
    </location>
</feature>
<name>A0AAV4E920_9GAST</name>
<feature type="region of interest" description="Disordered" evidence="1">
    <location>
        <begin position="104"/>
        <end position="193"/>
    </location>
</feature>
<keyword evidence="4" id="KW-1185">Reference proteome</keyword>